<dbReference type="PANTHER" id="PTHR43874:SF106">
    <property type="entry name" value="TWO-COMPONENT RESPONSE REGULATOR ORR4"/>
    <property type="match status" value="1"/>
</dbReference>
<dbReference type="InterPro" id="IPR021109">
    <property type="entry name" value="Peptidase_aspartic_dom_sf"/>
</dbReference>
<evidence type="ECO:0000256" key="3">
    <source>
        <dbReference type="ARBA" id="ARBA00023163"/>
    </source>
</evidence>
<comment type="caution">
    <text evidence="8">The sequence shown here is derived from an EMBL/GenBank/DDBJ whole genome shotgun (WGS) entry which is preliminary data.</text>
</comment>
<dbReference type="EMBL" id="JAVXUP010000258">
    <property type="protein sequence ID" value="KAK3032748.1"/>
    <property type="molecule type" value="Genomic_DNA"/>
</dbReference>
<dbReference type="PROSITE" id="PS50110">
    <property type="entry name" value="RESPONSE_REGULATORY"/>
    <property type="match status" value="1"/>
</dbReference>
<dbReference type="Proteomes" id="UP001188597">
    <property type="component" value="Unassembled WGS sequence"/>
</dbReference>
<feature type="coiled-coil region" evidence="5">
    <location>
        <begin position="201"/>
        <end position="254"/>
    </location>
</feature>
<feature type="compositionally biased region" description="Basic and acidic residues" evidence="6">
    <location>
        <begin position="364"/>
        <end position="382"/>
    </location>
</feature>
<dbReference type="InterPro" id="IPR001789">
    <property type="entry name" value="Sig_transdc_resp-reg_receiver"/>
</dbReference>
<keyword evidence="1" id="KW-0902">Two-component regulatory system</keyword>
<feature type="domain" description="Response regulatory" evidence="7">
    <location>
        <begin position="13"/>
        <end position="113"/>
    </location>
</feature>
<evidence type="ECO:0000256" key="4">
    <source>
        <dbReference type="PROSITE-ProRule" id="PRU00169"/>
    </source>
</evidence>
<feature type="compositionally biased region" description="Basic and acidic residues" evidence="6">
    <location>
        <begin position="389"/>
        <end position="424"/>
    </location>
</feature>
<keyword evidence="2" id="KW-0805">Transcription regulation</keyword>
<comment type="caution">
    <text evidence="4">Lacks conserved residue(s) required for the propagation of feature annotation.</text>
</comment>
<accession>A0AA88WRL7</accession>
<dbReference type="Gene3D" id="3.40.50.2300">
    <property type="match status" value="1"/>
</dbReference>
<gene>
    <name evidence="8" type="ORF">RJ639_036932</name>
</gene>
<evidence type="ECO:0000313" key="8">
    <source>
        <dbReference type="EMBL" id="KAK3032748.1"/>
    </source>
</evidence>
<name>A0AA88WRL7_9ASTE</name>
<evidence type="ECO:0000313" key="9">
    <source>
        <dbReference type="Proteomes" id="UP001188597"/>
    </source>
</evidence>
<dbReference type="InterPro" id="IPR011006">
    <property type="entry name" value="CheY-like_superfamily"/>
</dbReference>
<keyword evidence="3" id="KW-0804">Transcription</keyword>
<dbReference type="CDD" id="cd00303">
    <property type="entry name" value="retropepsin_like"/>
    <property type="match status" value="1"/>
</dbReference>
<keyword evidence="5" id="KW-0175">Coiled coil</keyword>
<evidence type="ECO:0000256" key="1">
    <source>
        <dbReference type="ARBA" id="ARBA00023012"/>
    </source>
</evidence>
<dbReference type="SUPFAM" id="SSF52172">
    <property type="entry name" value="CheY-like"/>
    <property type="match status" value="1"/>
</dbReference>
<dbReference type="InterPro" id="IPR045279">
    <property type="entry name" value="ARR-like"/>
</dbReference>
<dbReference type="GO" id="GO:0009736">
    <property type="term" value="P:cytokinin-activated signaling pathway"/>
    <property type="evidence" value="ECO:0007669"/>
    <property type="project" value="InterPro"/>
</dbReference>
<dbReference type="AlphaFoldDB" id="A0AA88WRL7"/>
<proteinExistence type="predicted"/>
<feature type="region of interest" description="Disordered" evidence="6">
    <location>
        <begin position="364"/>
        <end position="428"/>
    </location>
</feature>
<dbReference type="PANTHER" id="PTHR43874">
    <property type="entry name" value="TWO-COMPONENT RESPONSE REGULATOR"/>
    <property type="match status" value="1"/>
</dbReference>
<evidence type="ECO:0000259" key="7">
    <source>
        <dbReference type="PROSITE" id="PS50110"/>
    </source>
</evidence>
<organism evidence="8 9">
    <name type="scientific">Escallonia herrerae</name>
    <dbReference type="NCBI Taxonomy" id="1293975"/>
    <lineage>
        <taxon>Eukaryota</taxon>
        <taxon>Viridiplantae</taxon>
        <taxon>Streptophyta</taxon>
        <taxon>Embryophyta</taxon>
        <taxon>Tracheophyta</taxon>
        <taxon>Spermatophyta</taxon>
        <taxon>Magnoliopsida</taxon>
        <taxon>eudicotyledons</taxon>
        <taxon>Gunneridae</taxon>
        <taxon>Pentapetalae</taxon>
        <taxon>asterids</taxon>
        <taxon>campanulids</taxon>
        <taxon>Escalloniales</taxon>
        <taxon>Escalloniaceae</taxon>
        <taxon>Escallonia</taxon>
    </lineage>
</organism>
<dbReference type="Gene3D" id="2.40.70.10">
    <property type="entry name" value="Acid Proteases"/>
    <property type="match status" value="1"/>
</dbReference>
<keyword evidence="9" id="KW-1185">Reference proteome</keyword>
<sequence length="544" mass="61868">MGSLGAGHAAQFHVLAVDDSILERKLIERLLKISSFQVTAVDSGIKALQFLGLQDSTYQFHQESTTLKDIPVVIMSSENVPSRINRCLEEGAEEFILKPVQLSDLNKLKPHLLRKRAEEQLCMSNKRKTMKESNSEELTNSLYASSQSTVKDLSSATGDACIRSELEALGERFQRTVASQVELIFNMLDDLLDDLEVDSRLTVLERKVDMFAEELDDLIEERVAHFTKWEVQQCKDLQGQVTKLQEELAACKKELIRATRCRYTDGCDVKTWEKFKRELQRQFYLDSVDDKPSTAEAEGSIHEYVKEYSTLMLEIPELSERQRLCFFIDGSHQWFATELLRREPHDLAFAMVIVERLEDFKKGERPRYPRHEHAKDGGDGRSKSGSPKATDDERSGDEGRHCHHKEEKKHEGSHRHGDSRDQKTHVGPRGGCFHCAGLHYRKDCPHKGNMIAFLEKHKGSKGYSSSSDEEACMGALQMVNAFVQKLREETAKKKKSKKKRGLFYTTVDVVGKTQKALMDTGATHNFMSPRVAKWLGLKPTKDGS</sequence>
<protein>
    <recommendedName>
        <fullName evidence="7">Response regulatory domain-containing protein</fullName>
    </recommendedName>
</protein>
<evidence type="ECO:0000256" key="6">
    <source>
        <dbReference type="SAM" id="MobiDB-lite"/>
    </source>
</evidence>
<dbReference type="GO" id="GO:0000160">
    <property type="term" value="P:phosphorelay signal transduction system"/>
    <property type="evidence" value="ECO:0007669"/>
    <property type="project" value="UniProtKB-KW"/>
</dbReference>
<evidence type="ECO:0000256" key="2">
    <source>
        <dbReference type="ARBA" id="ARBA00023015"/>
    </source>
</evidence>
<dbReference type="SUPFAM" id="SSF50630">
    <property type="entry name" value="Acid proteases"/>
    <property type="match status" value="1"/>
</dbReference>
<evidence type="ECO:0000256" key="5">
    <source>
        <dbReference type="SAM" id="Coils"/>
    </source>
</evidence>
<reference evidence="8" key="1">
    <citation type="submission" date="2022-12" db="EMBL/GenBank/DDBJ databases">
        <title>Draft genome assemblies for two species of Escallonia (Escalloniales).</title>
        <authorList>
            <person name="Chanderbali A."/>
            <person name="Dervinis C."/>
            <person name="Anghel I."/>
            <person name="Soltis D."/>
            <person name="Soltis P."/>
            <person name="Zapata F."/>
        </authorList>
    </citation>
    <scope>NUCLEOTIDE SEQUENCE</scope>
    <source>
        <strain evidence="8">UCBG64.0493</strain>
        <tissue evidence="8">Leaf</tissue>
    </source>
</reference>